<dbReference type="EMBL" id="KV921893">
    <property type="protein sequence ID" value="ORE08111.1"/>
    <property type="molecule type" value="Genomic_DNA"/>
</dbReference>
<accession>A0A1X0R835</accession>
<organism evidence="2">
    <name type="scientific">Rhizopus microsporus var. microsporus</name>
    <dbReference type="NCBI Taxonomy" id="86635"/>
    <lineage>
        <taxon>Eukaryota</taxon>
        <taxon>Fungi</taxon>
        <taxon>Fungi incertae sedis</taxon>
        <taxon>Mucoromycota</taxon>
        <taxon>Mucoromycotina</taxon>
        <taxon>Mucoromycetes</taxon>
        <taxon>Mucorales</taxon>
        <taxon>Mucorineae</taxon>
        <taxon>Rhizopodaceae</taxon>
        <taxon>Rhizopus</taxon>
    </lineage>
</organism>
<evidence type="ECO:0000313" key="2">
    <source>
        <dbReference type="EMBL" id="ORE08111.1"/>
    </source>
</evidence>
<dbReference type="Proteomes" id="UP000242414">
    <property type="component" value="Unassembled WGS sequence"/>
</dbReference>
<proteinExistence type="predicted"/>
<feature type="region of interest" description="Disordered" evidence="1">
    <location>
        <begin position="132"/>
        <end position="163"/>
    </location>
</feature>
<gene>
    <name evidence="2" type="ORF">BCV72DRAFT_240710</name>
</gene>
<dbReference type="AlphaFoldDB" id="A0A1X0R835"/>
<dbReference type="OrthoDB" id="10349005at2759"/>
<protein>
    <submittedName>
        <fullName evidence="2">Uncharacterized protein</fullName>
    </submittedName>
</protein>
<sequence>MNFDVRGDEALQAEKEDKQINQKNGERRNIGKILDAILSLDKYDLPFALVEGNVKKIRRTISHGDEGSYEHVKIYAIQIYLNKMYIYRLCQSSRGIYVFENVMSFHLARPFGLVSNFAPRILESMESKADNYLNSDSDGNSSEESDNSRDTAHASPKKQKTRK</sequence>
<name>A0A1X0R835_RHIZD</name>
<dbReference type="VEuPathDB" id="FungiDB:BCV72DRAFT_240710"/>
<reference evidence="2" key="1">
    <citation type="journal article" date="2016" name="Proc. Natl. Acad. Sci. U.S.A.">
        <title>Lipid metabolic changes in an early divergent fungus govern the establishment of a mutualistic symbiosis with endobacteria.</title>
        <authorList>
            <person name="Lastovetsky O.A."/>
            <person name="Gaspar M.L."/>
            <person name="Mondo S.J."/>
            <person name="LaButti K.M."/>
            <person name="Sandor L."/>
            <person name="Grigoriev I.V."/>
            <person name="Henry S.A."/>
            <person name="Pawlowska T.E."/>
        </authorList>
    </citation>
    <scope>NUCLEOTIDE SEQUENCE [LARGE SCALE GENOMIC DNA]</scope>
    <source>
        <strain evidence="2">ATCC 52814</strain>
    </source>
</reference>
<evidence type="ECO:0000256" key="1">
    <source>
        <dbReference type="SAM" id="MobiDB-lite"/>
    </source>
</evidence>